<dbReference type="Pfam" id="PF13561">
    <property type="entry name" value="adh_short_C2"/>
    <property type="match status" value="1"/>
</dbReference>
<dbReference type="EMBL" id="ML975245">
    <property type="protein sequence ID" value="KAF1839450.1"/>
    <property type="molecule type" value="Genomic_DNA"/>
</dbReference>
<accession>A0A6A5KTE1</accession>
<comment type="similarity">
    <text evidence="1">Belongs to the short-chain dehydrogenases/reductases (SDR) family.</text>
</comment>
<evidence type="ECO:0000313" key="3">
    <source>
        <dbReference type="EMBL" id="KAF1839450.1"/>
    </source>
</evidence>
<dbReference type="InterPro" id="IPR036291">
    <property type="entry name" value="NAD(P)-bd_dom_sf"/>
</dbReference>
<keyword evidence="2" id="KW-0560">Oxidoreductase</keyword>
<reference evidence="3" key="1">
    <citation type="submission" date="2020-01" db="EMBL/GenBank/DDBJ databases">
        <authorList>
            <consortium name="DOE Joint Genome Institute"/>
            <person name="Haridas S."/>
            <person name="Albert R."/>
            <person name="Binder M."/>
            <person name="Bloem J."/>
            <person name="Labutti K."/>
            <person name="Salamov A."/>
            <person name="Andreopoulos B."/>
            <person name="Baker S.E."/>
            <person name="Barry K."/>
            <person name="Bills G."/>
            <person name="Bluhm B.H."/>
            <person name="Cannon C."/>
            <person name="Castanera R."/>
            <person name="Culley D.E."/>
            <person name="Daum C."/>
            <person name="Ezra D."/>
            <person name="Gonzalez J.B."/>
            <person name="Henrissat B."/>
            <person name="Kuo A."/>
            <person name="Liang C."/>
            <person name="Lipzen A."/>
            <person name="Lutzoni F."/>
            <person name="Magnuson J."/>
            <person name="Mondo S."/>
            <person name="Nolan M."/>
            <person name="Ohm R."/>
            <person name="Pangilinan J."/>
            <person name="Park H.-J."/>
            <person name="Ramirez L."/>
            <person name="Alfaro M."/>
            <person name="Sun H."/>
            <person name="Tritt A."/>
            <person name="Yoshinaga Y."/>
            <person name="Zwiers L.-H."/>
            <person name="Turgeon B.G."/>
            <person name="Goodwin S.B."/>
            <person name="Spatafora J.W."/>
            <person name="Crous P.W."/>
            <person name="Grigoriev I.V."/>
        </authorList>
    </citation>
    <scope>NUCLEOTIDE SEQUENCE</scope>
    <source>
        <strain evidence="3">P77</strain>
    </source>
</reference>
<evidence type="ECO:0000313" key="4">
    <source>
        <dbReference type="Proteomes" id="UP000800040"/>
    </source>
</evidence>
<dbReference type="PANTHER" id="PTHR43639">
    <property type="entry name" value="OXIDOREDUCTASE, SHORT-CHAIN DEHYDROGENASE/REDUCTASE FAMILY (AFU_ORTHOLOGUE AFUA_5G02870)"/>
    <property type="match status" value="1"/>
</dbReference>
<dbReference type="AlphaFoldDB" id="A0A6A5KTE1"/>
<name>A0A6A5KTE1_9PLEO</name>
<dbReference type="GO" id="GO:0016491">
    <property type="term" value="F:oxidoreductase activity"/>
    <property type="evidence" value="ECO:0007669"/>
    <property type="project" value="UniProtKB-KW"/>
</dbReference>
<dbReference type="InterPro" id="IPR002347">
    <property type="entry name" value="SDR_fam"/>
</dbReference>
<organism evidence="3 4">
    <name type="scientific">Decorospora gaudefroyi</name>
    <dbReference type="NCBI Taxonomy" id="184978"/>
    <lineage>
        <taxon>Eukaryota</taxon>
        <taxon>Fungi</taxon>
        <taxon>Dikarya</taxon>
        <taxon>Ascomycota</taxon>
        <taxon>Pezizomycotina</taxon>
        <taxon>Dothideomycetes</taxon>
        <taxon>Pleosporomycetidae</taxon>
        <taxon>Pleosporales</taxon>
        <taxon>Pleosporineae</taxon>
        <taxon>Pleosporaceae</taxon>
        <taxon>Decorospora</taxon>
    </lineage>
</organism>
<sequence>MADYQPSAPKLQEQDLKGKLAIITGASRGIGRAIALSLAIRGCSILGTYSSPQSAHNFDTLSTTIQNLYAAAPPPGAQNIQTAPTMRGLAADITSLPSIGAILTHVERHFSGQKISILVLNASFSTRPRVGSASEADITNSITANLHWPIVLMENLVRISSFTPHSRVVVISSDRVRDPAPGSSLFNATRAAMESLTRSWAIELPKSFPGTTVNAVSVGLTDTPGLRAFGAAAVEALKEQRVGKVKVVEGGRMGQAEDVADVVGWLVSEKSRWVTGSVVSANGGAEWIGGSS</sequence>
<proteinExistence type="inferred from homology"/>
<evidence type="ECO:0000256" key="1">
    <source>
        <dbReference type="ARBA" id="ARBA00006484"/>
    </source>
</evidence>
<dbReference type="CDD" id="cd05233">
    <property type="entry name" value="SDR_c"/>
    <property type="match status" value="1"/>
</dbReference>
<protein>
    <submittedName>
        <fullName evidence="3">NAD(P)-binding protein</fullName>
    </submittedName>
</protein>
<evidence type="ECO:0000256" key="2">
    <source>
        <dbReference type="ARBA" id="ARBA00023002"/>
    </source>
</evidence>
<dbReference type="PANTHER" id="PTHR43639:SF1">
    <property type="entry name" value="SHORT-CHAIN DEHYDROGENASE_REDUCTASE FAMILY PROTEIN"/>
    <property type="match status" value="1"/>
</dbReference>
<dbReference type="PRINTS" id="PR00081">
    <property type="entry name" value="GDHRDH"/>
</dbReference>
<dbReference type="Proteomes" id="UP000800040">
    <property type="component" value="Unassembled WGS sequence"/>
</dbReference>
<dbReference type="OrthoDB" id="47007at2759"/>
<dbReference type="Gene3D" id="3.40.50.720">
    <property type="entry name" value="NAD(P)-binding Rossmann-like Domain"/>
    <property type="match status" value="1"/>
</dbReference>
<keyword evidence="4" id="KW-1185">Reference proteome</keyword>
<dbReference type="SUPFAM" id="SSF51735">
    <property type="entry name" value="NAD(P)-binding Rossmann-fold domains"/>
    <property type="match status" value="1"/>
</dbReference>
<gene>
    <name evidence="3" type="ORF">BDW02DRAFT_539651</name>
</gene>